<feature type="transmembrane region" description="Helical" evidence="1">
    <location>
        <begin position="169"/>
        <end position="189"/>
    </location>
</feature>
<evidence type="ECO:0000256" key="1">
    <source>
        <dbReference type="SAM" id="Phobius"/>
    </source>
</evidence>
<reference evidence="2 3" key="1">
    <citation type="submission" date="2020-05" db="EMBL/GenBank/DDBJ databases">
        <title>DNA-SIP metagenomic assembled genomes.</title>
        <authorList>
            <person name="Yu J."/>
        </authorList>
    </citation>
    <scope>NUCLEOTIDE SEQUENCE [LARGE SCALE GENOMIC DNA]</scope>
    <source>
        <strain evidence="2">Bin5.27</strain>
    </source>
</reference>
<name>A0A850CBN8_9ACTN</name>
<organism evidence="2 3">
    <name type="scientific">Glycomyces artemisiae</name>
    <dbReference type="NCBI Taxonomy" id="1076443"/>
    <lineage>
        <taxon>Bacteria</taxon>
        <taxon>Bacillati</taxon>
        <taxon>Actinomycetota</taxon>
        <taxon>Actinomycetes</taxon>
        <taxon>Glycomycetales</taxon>
        <taxon>Glycomycetaceae</taxon>
        <taxon>Glycomyces</taxon>
    </lineage>
</organism>
<accession>A0A850CBN8</accession>
<comment type="caution">
    <text evidence="2">The sequence shown here is derived from an EMBL/GenBank/DDBJ whole genome shotgun (WGS) entry which is preliminary data.</text>
</comment>
<proteinExistence type="predicted"/>
<feature type="transmembrane region" description="Helical" evidence="1">
    <location>
        <begin position="114"/>
        <end position="135"/>
    </location>
</feature>
<evidence type="ECO:0000313" key="3">
    <source>
        <dbReference type="Proteomes" id="UP000574690"/>
    </source>
</evidence>
<dbReference type="EMBL" id="JABFXE010000511">
    <property type="protein sequence ID" value="NUQ89260.1"/>
    <property type="molecule type" value="Genomic_DNA"/>
</dbReference>
<feature type="transmembrane region" description="Helical" evidence="1">
    <location>
        <begin position="43"/>
        <end position="64"/>
    </location>
</feature>
<gene>
    <name evidence="2" type="ORF">HOQ43_12450</name>
</gene>
<dbReference type="AlphaFoldDB" id="A0A850CBN8"/>
<sequence length="226" mass="24717">FTFWMELIESWGQITGEPTAWDLGPVSEIGIAELRRSFANGGAAASLASVAVAIVLLLVSGRFFRGFERLLRRTAREAQVVDQHPTPVQMLKCGHHRGHARAVHPTPVQMLKSFHVTVLGYTVIASAIWSAIALVEPTVPPGGRAVAVVVAFIEMTGLLWLVYARITGLWSFAMACAVLAGSGLGPLRLMRFLDDAARRGVLRQSGPVYQFRHARLQAHLAERAWD</sequence>
<keyword evidence="1" id="KW-1133">Transmembrane helix</keyword>
<evidence type="ECO:0000313" key="2">
    <source>
        <dbReference type="EMBL" id="NUQ89260.1"/>
    </source>
</evidence>
<keyword evidence="1" id="KW-0472">Membrane</keyword>
<dbReference type="Proteomes" id="UP000574690">
    <property type="component" value="Unassembled WGS sequence"/>
</dbReference>
<feature type="transmembrane region" description="Helical" evidence="1">
    <location>
        <begin position="142"/>
        <end position="163"/>
    </location>
</feature>
<keyword evidence="1" id="KW-0812">Transmembrane</keyword>
<feature type="non-terminal residue" evidence="2">
    <location>
        <position position="1"/>
    </location>
</feature>
<protein>
    <submittedName>
        <fullName evidence="2">Uncharacterized protein</fullName>
    </submittedName>
</protein>